<proteinExistence type="predicted"/>
<dbReference type="InterPro" id="IPR001296">
    <property type="entry name" value="Glyco_trans_1"/>
</dbReference>
<evidence type="ECO:0000259" key="1">
    <source>
        <dbReference type="Pfam" id="PF00534"/>
    </source>
</evidence>
<dbReference type="EMBL" id="MHLU01000130">
    <property type="protein sequence ID" value="OGZ17539.1"/>
    <property type="molecule type" value="Genomic_DNA"/>
</dbReference>
<reference evidence="3 4" key="1">
    <citation type="journal article" date="2016" name="Nat. Commun.">
        <title>Thousands of microbial genomes shed light on interconnected biogeochemical processes in an aquifer system.</title>
        <authorList>
            <person name="Anantharaman K."/>
            <person name="Brown C.T."/>
            <person name="Hug L.A."/>
            <person name="Sharon I."/>
            <person name="Castelle C.J."/>
            <person name="Probst A.J."/>
            <person name="Thomas B.C."/>
            <person name="Singh A."/>
            <person name="Wilkins M.J."/>
            <person name="Karaoz U."/>
            <person name="Brodie E.L."/>
            <person name="Williams K.H."/>
            <person name="Hubbard S.S."/>
            <person name="Banfield J.F."/>
        </authorList>
    </citation>
    <scope>NUCLEOTIDE SEQUENCE [LARGE SCALE GENOMIC DNA]</scope>
</reference>
<accession>A0A1G2DV73</accession>
<gene>
    <name evidence="3" type="ORF">A2494_01965</name>
</gene>
<evidence type="ECO:0000259" key="2">
    <source>
        <dbReference type="Pfam" id="PF13439"/>
    </source>
</evidence>
<dbReference type="Gene3D" id="3.40.50.2000">
    <property type="entry name" value="Glycogen Phosphorylase B"/>
    <property type="match status" value="2"/>
</dbReference>
<dbReference type="InterPro" id="IPR028098">
    <property type="entry name" value="Glyco_trans_4-like_N"/>
</dbReference>
<protein>
    <recommendedName>
        <fullName evidence="5">Glycosyltransferase subfamily 4-like N-terminal domain-containing protein</fullName>
    </recommendedName>
</protein>
<organism evidence="3 4">
    <name type="scientific">Candidatus Lloydbacteria bacterium RIFOXYC12_FULL_46_25</name>
    <dbReference type="NCBI Taxonomy" id="1798670"/>
    <lineage>
        <taxon>Bacteria</taxon>
        <taxon>Candidatus Lloydiibacteriota</taxon>
    </lineage>
</organism>
<dbReference type="PANTHER" id="PTHR12526:SF630">
    <property type="entry name" value="GLYCOSYLTRANSFERASE"/>
    <property type="match status" value="1"/>
</dbReference>
<feature type="domain" description="Glycosyltransferase subfamily 4-like N-terminal" evidence="2">
    <location>
        <begin position="35"/>
        <end position="211"/>
    </location>
</feature>
<dbReference type="PANTHER" id="PTHR12526">
    <property type="entry name" value="GLYCOSYLTRANSFERASE"/>
    <property type="match status" value="1"/>
</dbReference>
<name>A0A1G2DV73_9BACT</name>
<sequence length="418" mass="46421">MALGRNLSMSLMFHDFVIVVVTNMKILYLITKSNFGGAQRYVFDLATEMTKLEQDVVVAFGGEGVLATKLKEMGVRTLGIPRLERDVNILADFKTFFFLLDLYAAEQPDIIHLNSSKIGALGALAGRLYNVWTHILHFLGKGGVPARIIFTGHGWAFNEQRNDLERFIIGSIHWLTIRLAHQTIAVSGKTREQVGVLPFSWHKLTVIHNGVGNITLLSRNDAQKRILQNTPWGEKEFSPETIFIGTLAELHKNKGLNFAIEGLAQLKKQIVTPFVFIILGEGEERAALQKQITEAGLEEQVLLAGYKEGGAGLLSAFDIFLLPSVTEAFPYAILEAGKAGLPTIASNVGGIPEIIDDMQSGILIHSRNAGEITRALKFLIENPDRRKEFSDAIAHRILDRFDLTQMTKETLALYEQKT</sequence>
<feature type="domain" description="Glycosyl transferase family 1" evidence="1">
    <location>
        <begin position="239"/>
        <end position="392"/>
    </location>
</feature>
<dbReference type="Pfam" id="PF00534">
    <property type="entry name" value="Glycos_transf_1"/>
    <property type="match status" value="1"/>
</dbReference>
<dbReference type="AlphaFoldDB" id="A0A1G2DV73"/>
<evidence type="ECO:0000313" key="3">
    <source>
        <dbReference type="EMBL" id="OGZ17539.1"/>
    </source>
</evidence>
<dbReference type="Pfam" id="PF13439">
    <property type="entry name" value="Glyco_transf_4"/>
    <property type="match status" value="1"/>
</dbReference>
<dbReference type="SUPFAM" id="SSF53756">
    <property type="entry name" value="UDP-Glycosyltransferase/glycogen phosphorylase"/>
    <property type="match status" value="1"/>
</dbReference>
<evidence type="ECO:0008006" key="5">
    <source>
        <dbReference type="Google" id="ProtNLM"/>
    </source>
</evidence>
<evidence type="ECO:0000313" key="4">
    <source>
        <dbReference type="Proteomes" id="UP000178106"/>
    </source>
</evidence>
<dbReference type="Proteomes" id="UP000178106">
    <property type="component" value="Unassembled WGS sequence"/>
</dbReference>
<dbReference type="GO" id="GO:0016757">
    <property type="term" value="F:glycosyltransferase activity"/>
    <property type="evidence" value="ECO:0007669"/>
    <property type="project" value="InterPro"/>
</dbReference>
<comment type="caution">
    <text evidence="3">The sequence shown here is derived from an EMBL/GenBank/DDBJ whole genome shotgun (WGS) entry which is preliminary data.</text>
</comment>